<dbReference type="NCBIfam" id="NF008653">
    <property type="entry name" value="PRK11650.1"/>
    <property type="match status" value="1"/>
</dbReference>
<dbReference type="GO" id="GO:0016887">
    <property type="term" value="F:ATP hydrolysis activity"/>
    <property type="evidence" value="ECO:0007669"/>
    <property type="project" value="InterPro"/>
</dbReference>
<dbReference type="Gene3D" id="3.40.50.300">
    <property type="entry name" value="P-loop containing nucleotide triphosphate hydrolases"/>
    <property type="match status" value="1"/>
</dbReference>
<dbReference type="PANTHER" id="PTHR43875:SF3">
    <property type="entry name" value="MALTOSE_MALTODEXTRIN IMPORT ATP-BINDING PROTEIN MALK"/>
    <property type="match status" value="1"/>
</dbReference>
<dbReference type="InterPro" id="IPR003439">
    <property type="entry name" value="ABC_transporter-like_ATP-bd"/>
</dbReference>
<keyword evidence="8" id="KW-0472">Membrane</keyword>
<dbReference type="GO" id="GO:0015423">
    <property type="term" value="F:ABC-type maltose transporter activity"/>
    <property type="evidence" value="ECO:0007669"/>
    <property type="project" value="TreeGrafter"/>
</dbReference>
<dbReference type="Pfam" id="PF03459">
    <property type="entry name" value="TOBE"/>
    <property type="match status" value="1"/>
</dbReference>
<evidence type="ECO:0000313" key="10">
    <source>
        <dbReference type="EMBL" id="RFC69283.1"/>
    </source>
</evidence>
<sequence>MANLKLRSVEKAYGSIKILHGIDLDIQSGEFIVFVGPSGCGKSTLLRSIAGLEEITGGTLEIDNEVVNDVPPSKRGIAMVFQSYALYPHMTVYDNMAFGMKIAREDKAEIDRRVRQAAEILQLTKYLDRLPKAMSGGQRQRVAIGRAIVRNPKVFLFDEPLSNLDAALRVATRIEIAKLKESMPNTTMIYVTHDQVEAMTLADRIVVLKDGHVEQVGSPMQLYKKPGNLFVAQFIGSPAMNILPARVAKAGATTEVAVDGGSSVSVPIATPAGAAGTEISFGVRPEDLYVSKGTKALFEGKVDYIEQLGEVQLVYVDIGRGADRPLTAKLPGNAAVERGQTLRLDADSGDLHIFDANGSSFVPHEIEAKAA</sequence>
<dbReference type="Proteomes" id="UP000262379">
    <property type="component" value="Unassembled WGS sequence"/>
</dbReference>
<keyword evidence="3" id="KW-0813">Transport</keyword>
<dbReference type="InterPro" id="IPR008995">
    <property type="entry name" value="Mo/tungstate-bd_C_term_dom"/>
</dbReference>
<dbReference type="InterPro" id="IPR015855">
    <property type="entry name" value="ABC_transpr_MalK-like"/>
</dbReference>
<evidence type="ECO:0000259" key="9">
    <source>
        <dbReference type="PROSITE" id="PS50893"/>
    </source>
</evidence>
<evidence type="ECO:0000256" key="6">
    <source>
        <dbReference type="ARBA" id="ARBA00022741"/>
    </source>
</evidence>
<dbReference type="InterPro" id="IPR017871">
    <property type="entry name" value="ABC_transporter-like_CS"/>
</dbReference>
<evidence type="ECO:0000256" key="7">
    <source>
        <dbReference type="ARBA" id="ARBA00022840"/>
    </source>
</evidence>
<evidence type="ECO:0000256" key="1">
    <source>
        <dbReference type="ARBA" id="ARBA00004417"/>
    </source>
</evidence>
<dbReference type="AlphaFoldDB" id="A0A371XJ95"/>
<comment type="similarity">
    <text evidence="2">Belongs to the ABC transporter superfamily.</text>
</comment>
<dbReference type="GO" id="GO:1990060">
    <property type="term" value="C:maltose transport complex"/>
    <property type="evidence" value="ECO:0007669"/>
    <property type="project" value="TreeGrafter"/>
</dbReference>
<dbReference type="CDD" id="cd03301">
    <property type="entry name" value="ABC_MalK_N"/>
    <property type="match status" value="1"/>
</dbReference>
<comment type="subcellular location">
    <subcellularLocation>
        <location evidence="1">Cell inner membrane</location>
        <topology evidence="1">Peripheral membrane protein</topology>
    </subcellularLocation>
</comment>
<evidence type="ECO:0000256" key="3">
    <source>
        <dbReference type="ARBA" id="ARBA00022448"/>
    </source>
</evidence>
<evidence type="ECO:0000256" key="4">
    <source>
        <dbReference type="ARBA" id="ARBA00022475"/>
    </source>
</evidence>
<keyword evidence="5" id="KW-0997">Cell inner membrane</keyword>
<dbReference type="GO" id="GO:0055052">
    <property type="term" value="C:ATP-binding cassette (ABC) transporter complex, substrate-binding subunit-containing"/>
    <property type="evidence" value="ECO:0007669"/>
    <property type="project" value="TreeGrafter"/>
</dbReference>
<evidence type="ECO:0000313" key="11">
    <source>
        <dbReference type="Proteomes" id="UP000262379"/>
    </source>
</evidence>
<dbReference type="InterPro" id="IPR027417">
    <property type="entry name" value="P-loop_NTPase"/>
</dbReference>
<dbReference type="InterPro" id="IPR005116">
    <property type="entry name" value="Transp-assoc_OB_typ1"/>
</dbReference>
<keyword evidence="4" id="KW-1003">Cell membrane</keyword>
<dbReference type="Pfam" id="PF17912">
    <property type="entry name" value="OB_MalK"/>
    <property type="match status" value="1"/>
</dbReference>
<dbReference type="InterPro" id="IPR012340">
    <property type="entry name" value="NA-bd_OB-fold"/>
</dbReference>
<accession>A0A371XJ95</accession>
<dbReference type="Gene3D" id="2.40.50.140">
    <property type="entry name" value="Nucleic acid-binding proteins"/>
    <property type="match status" value="1"/>
</dbReference>
<dbReference type="Gene3D" id="2.40.50.100">
    <property type="match status" value="1"/>
</dbReference>
<dbReference type="GO" id="GO:0005524">
    <property type="term" value="F:ATP binding"/>
    <property type="evidence" value="ECO:0007669"/>
    <property type="project" value="UniProtKB-KW"/>
</dbReference>
<dbReference type="InterPro" id="IPR040582">
    <property type="entry name" value="OB_MalK-like"/>
</dbReference>
<feature type="domain" description="ABC transporter" evidence="9">
    <location>
        <begin position="4"/>
        <end position="235"/>
    </location>
</feature>
<dbReference type="SUPFAM" id="SSF50331">
    <property type="entry name" value="MOP-like"/>
    <property type="match status" value="1"/>
</dbReference>
<protein>
    <submittedName>
        <fullName evidence="10">sn-glycerol-3-phosphate ABC transporter ATP-binding protein UgpC</fullName>
    </submittedName>
</protein>
<keyword evidence="6" id="KW-0547">Nucleotide-binding</keyword>
<dbReference type="SUPFAM" id="SSF52540">
    <property type="entry name" value="P-loop containing nucleoside triphosphate hydrolases"/>
    <property type="match status" value="1"/>
</dbReference>
<comment type="caution">
    <text evidence="10">The sequence shown here is derived from an EMBL/GenBank/DDBJ whole genome shotgun (WGS) entry which is preliminary data.</text>
</comment>
<dbReference type="FunFam" id="3.40.50.300:FF:000042">
    <property type="entry name" value="Maltose/maltodextrin ABC transporter, ATP-binding protein"/>
    <property type="match status" value="1"/>
</dbReference>
<dbReference type="PANTHER" id="PTHR43875">
    <property type="entry name" value="MALTODEXTRIN IMPORT ATP-BINDING PROTEIN MSMX"/>
    <property type="match status" value="1"/>
</dbReference>
<evidence type="ECO:0000256" key="8">
    <source>
        <dbReference type="ARBA" id="ARBA00023136"/>
    </source>
</evidence>
<evidence type="ECO:0000256" key="2">
    <source>
        <dbReference type="ARBA" id="ARBA00005417"/>
    </source>
</evidence>
<reference evidence="11" key="1">
    <citation type="submission" date="2018-08" db="EMBL/GenBank/DDBJ databases">
        <authorList>
            <person name="Im W.T."/>
        </authorList>
    </citation>
    <scope>NUCLEOTIDE SEQUENCE [LARGE SCALE GENOMIC DNA]</scope>
    <source>
        <strain evidence="11">LA-28</strain>
    </source>
</reference>
<dbReference type="PROSITE" id="PS00211">
    <property type="entry name" value="ABC_TRANSPORTER_1"/>
    <property type="match status" value="1"/>
</dbReference>
<dbReference type="InterPro" id="IPR047641">
    <property type="entry name" value="ABC_transpr_MalK/UgpC-like"/>
</dbReference>
<keyword evidence="11" id="KW-1185">Reference proteome</keyword>
<dbReference type="Pfam" id="PF00005">
    <property type="entry name" value="ABC_tran"/>
    <property type="match status" value="1"/>
</dbReference>
<dbReference type="InterPro" id="IPR003593">
    <property type="entry name" value="AAA+_ATPase"/>
</dbReference>
<gene>
    <name evidence="10" type="primary">ugpC</name>
    <name evidence="10" type="ORF">DY251_00600</name>
</gene>
<dbReference type="RefSeq" id="WP_116621904.1">
    <property type="nucleotide sequence ID" value="NZ_QURN01000001.1"/>
</dbReference>
<evidence type="ECO:0000256" key="5">
    <source>
        <dbReference type="ARBA" id="ARBA00022519"/>
    </source>
</evidence>
<proteinExistence type="inferred from homology"/>
<name>A0A371XJ95_9HYPH</name>
<organism evidence="10 11">
    <name type="scientific">Mesorhizobium denitrificans</name>
    <dbReference type="NCBI Taxonomy" id="2294114"/>
    <lineage>
        <taxon>Bacteria</taxon>
        <taxon>Pseudomonadati</taxon>
        <taxon>Pseudomonadota</taxon>
        <taxon>Alphaproteobacteria</taxon>
        <taxon>Hyphomicrobiales</taxon>
        <taxon>Phyllobacteriaceae</taxon>
        <taxon>Mesorhizobium</taxon>
    </lineage>
</organism>
<dbReference type="SMART" id="SM00382">
    <property type="entry name" value="AAA"/>
    <property type="match status" value="1"/>
</dbReference>
<dbReference type="EMBL" id="QURN01000001">
    <property type="protein sequence ID" value="RFC69283.1"/>
    <property type="molecule type" value="Genomic_DNA"/>
</dbReference>
<dbReference type="PROSITE" id="PS50893">
    <property type="entry name" value="ABC_TRANSPORTER_2"/>
    <property type="match status" value="1"/>
</dbReference>
<keyword evidence="7 10" id="KW-0067">ATP-binding</keyword>